<evidence type="ECO:0000313" key="3">
    <source>
        <dbReference type="EMBL" id="GAK59948.1"/>
    </source>
</evidence>
<name>A0A081C5U3_VECG1</name>
<dbReference type="SMART" id="SM00710">
    <property type="entry name" value="PbH1"/>
    <property type="match status" value="5"/>
</dbReference>
<accession>A0A081C5U3</accession>
<keyword evidence="1" id="KW-0732">Signal</keyword>
<dbReference type="InterPro" id="IPR007742">
    <property type="entry name" value="NosD_dom"/>
</dbReference>
<dbReference type="InterPro" id="IPR012334">
    <property type="entry name" value="Pectin_lyas_fold"/>
</dbReference>
<proteinExistence type="predicted"/>
<dbReference type="InterPro" id="IPR011050">
    <property type="entry name" value="Pectin_lyase_fold/virulence"/>
</dbReference>
<evidence type="ECO:0000313" key="4">
    <source>
        <dbReference type="Proteomes" id="UP000030661"/>
    </source>
</evidence>
<evidence type="ECO:0000256" key="1">
    <source>
        <dbReference type="SAM" id="SignalP"/>
    </source>
</evidence>
<dbReference type="STRING" id="1499967.U27_06934"/>
<organism evidence="3">
    <name type="scientific">Vecturithrix granuli</name>
    <dbReference type="NCBI Taxonomy" id="1499967"/>
    <lineage>
        <taxon>Bacteria</taxon>
        <taxon>Candidatus Moduliflexota</taxon>
        <taxon>Candidatus Vecturitrichia</taxon>
        <taxon>Candidatus Vecturitrichales</taxon>
        <taxon>Candidatus Vecturitrichaceae</taxon>
        <taxon>Candidatus Vecturithrix</taxon>
    </lineage>
</organism>
<dbReference type="Pfam" id="PF05048">
    <property type="entry name" value="NosD"/>
    <property type="match status" value="1"/>
</dbReference>
<feature type="domain" description="Periplasmic copper-binding protein NosD beta helix" evidence="2">
    <location>
        <begin position="206"/>
        <end position="305"/>
    </location>
</feature>
<sequence length="403" mass="44493">MKKSKQHQKILRLLGIMMFISCSASSTSPPIPFPEQNASACLVTPLPDPRGSTVTVSTVSELVNAVQHANATGNLTIFLEDGTYALDQVLWISGNNVAFRSKSGRQDAVIIHGHGMYGGISHIFNVPGDNFVVADMTIGWVANHAVQIHSDADNPIIHNVRFVDTGEQMLKVSYRPDDNDSSDNGLVEWCVFEYSAGVGPQYYIGGIDAHQAHNWIIRNNLFRNIRSPEGELAEHAIHFWSESQNTLVENNMITNCDRGIGFGLGDRGHIGGMIRNNMVHTTRDVGIGLENAHGTRVYHNTVFTEHYRNSIEYRFAGTRDVSILNNLTNVAIASRDGGSGKVETNITNAQPSWFVNPRSGDLHLATSEPRVVDQGQPLPEVFQDFDCDLRPRDRGYDIGADER</sequence>
<keyword evidence="4" id="KW-1185">Reference proteome</keyword>
<feature type="signal peptide" evidence="1">
    <location>
        <begin position="1"/>
        <end position="24"/>
    </location>
</feature>
<dbReference type="eggNOG" id="ENOG502Z9RY">
    <property type="taxonomic scope" value="Bacteria"/>
</dbReference>
<dbReference type="Proteomes" id="UP000030661">
    <property type="component" value="Unassembled WGS sequence"/>
</dbReference>
<gene>
    <name evidence="3" type="ORF">U27_06934</name>
</gene>
<dbReference type="Gene3D" id="2.160.20.10">
    <property type="entry name" value="Single-stranded right-handed beta-helix, Pectin lyase-like"/>
    <property type="match status" value="1"/>
</dbReference>
<dbReference type="InterPro" id="IPR006626">
    <property type="entry name" value="PbH1"/>
</dbReference>
<reference evidence="3" key="1">
    <citation type="journal article" date="2015" name="PeerJ">
        <title>First genomic representation of candidate bacterial phylum KSB3 points to enhanced environmental sensing as a trigger of wastewater bulking.</title>
        <authorList>
            <person name="Sekiguchi Y."/>
            <person name="Ohashi A."/>
            <person name="Parks D.H."/>
            <person name="Yamauchi T."/>
            <person name="Tyson G.W."/>
            <person name="Hugenholtz P."/>
        </authorList>
    </citation>
    <scope>NUCLEOTIDE SEQUENCE [LARGE SCALE GENOMIC DNA]</scope>
</reference>
<dbReference type="AlphaFoldDB" id="A0A081C5U3"/>
<protein>
    <recommendedName>
        <fullName evidence="2">Periplasmic copper-binding protein NosD beta helix domain-containing protein</fullName>
    </recommendedName>
</protein>
<dbReference type="HOGENOM" id="CLU_042502_1_0_0"/>
<evidence type="ECO:0000259" key="2">
    <source>
        <dbReference type="Pfam" id="PF05048"/>
    </source>
</evidence>
<dbReference type="SUPFAM" id="SSF51126">
    <property type="entry name" value="Pectin lyase-like"/>
    <property type="match status" value="1"/>
</dbReference>
<feature type="chain" id="PRO_5001755559" description="Periplasmic copper-binding protein NosD beta helix domain-containing protein" evidence="1">
    <location>
        <begin position="25"/>
        <end position="403"/>
    </location>
</feature>
<dbReference type="EMBL" id="DF820471">
    <property type="protein sequence ID" value="GAK59948.1"/>
    <property type="molecule type" value="Genomic_DNA"/>
</dbReference>